<comment type="caution">
    <text evidence="1">The sequence shown here is derived from an EMBL/GenBank/DDBJ whole genome shotgun (WGS) entry which is preliminary data.</text>
</comment>
<proteinExistence type="predicted"/>
<sequence length="74" mass="8351">MAFDVAAKIHRKTFENGFFINTPSCNPLVLIITSNTLFQFIRKLSVSHPLFCISPSNPPFFKSNGCRLQICLSM</sequence>
<protein>
    <submittedName>
        <fullName evidence="1">Pentatricopeptide repeat-containing protein</fullName>
    </submittedName>
</protein>
<dbReference type="EMBL" id="AWUE01019415">
    <property type="protein sequence ID" value="OMO73598.1"/>
    <property type="molecule type" value="Genomic_DNA"/>
</dbReference>
<name>A0A1R3HTG1_9ROSI</name>
<accession>A0A1R3HTG1</accession>
<reference evidence="2" key="1">
    <citation type="submission" date="2013-09" db="EMBL/GenBank/DDBJ databases">
        <title>Corchorus olitorius genome sequencing.</title>
        <authorList>
            <person name="Alam M."/>
            <person name="Haque M.S."/>
            <person name="Islam M.S."/>
            <person name="Emdad E.M."/>
            <person name="Islam M.M."/>
            <person name="Ahmed B."/>
            <person name="Halim A."/>
            <person name="Hossen Q.M.M."/>
            <person name="Hossain M.Z."/>
            <person name="Ahmed R."/>
            <person name="Khan M.M."/>
            <person name="Islam R."/>
            <person name="Rashid M.M."/>
            <person name="Khan S.A."/>
            <person name="Rahman M.S."/>
            <person name="Alam M."/>
            <person name="Yahiya A.S."/>
            <person name="Khan M.S."/>
            <person name="Azam M.S."/>
            <person name="Haque T."/>
            <person name="Lashkar M.Z.H."/>
            <person name="Akhand A.I."/>
            <person name="Morshed G."/>
            <person name="Roy S."/>
            <person name="Uddin K.S."/>
            <person name="Rabeya T."/>
            <person name="Hossain A.S."/>
            <person name="Chowdhury A."/>
            <person name="Snigdha A.R."/>
            <person name="Mortoza M.S."/>
            <person name="Matin S.A."/>
            <person name="Hoque S.M.E."/>
            <person name="Islam M.K."/>
            <person name="Roy D.K."/>
            <person name="Haider R."/>
            <person name="Moosa M.M."/>
            <person name="Elias S.M."/>
            <person name="Hasan A.M."/>
            <person name="Jahan S."/>
            <person name="Shafiuddin M."/>
            <person name="Mahmood N."/>
            <person name="Shommy N.S."/>
        </authorList>
    </citation>
    <scope>NUCLEOTIDE SEQUENCE [LARGE SCALE GENOMIC DNA]</scope>
    <source>
        <strain evidence="2">cv. O-4</strain>
    </source>
</reference>
<gene>
    <name evidence="1" type="ORF">COLO4_27001</name>
</gene>
<dbReference type="Proteomes" id="UP000187203">
    <property type="component" value="Unassembled WGS sequence"/>
</dbReference>
<keyword evidence="2" id="KW-1185">Reference proteome</keyword>
<organism evidence="1 2">
    <name type="scientific">Corchorus olitorius</name>
    <dbReference type="NCBI Taxonomy" id="93759"/>
    <lineage>
        <taxon>Eukaryota</taxon>
        <taxon>Viridiplantae</taxon>
        <taxon>Streptophyta</taxon>
        <taxon>Embryophyta</taxon>
        <taxon>Tracheophyta</taxon>
        <taxon>Spermatophyta</taxon>
        <taxon>Magnoliopsida</taxon>
        <taxon>eudicotyledons</taxon>
        <taxon>Gunneridae</taxon>
        <taxon>Pentapetalae</taxon>
        <taxon>rosids</taxon>
        <taxon>malvids</taxon>
        <taxon>Malvales</taxon>
        <taxon>Malvaceae</taxon>
        <taxon>Grewioideae</taxon>
        <taxon>Apeibeae</taxon>
        <taxon>Corchorus</taxon>
    </lineage>
</organism>
<evidence type="ECO:0000313" key="1">
    <source>
        <dbReference type="EMBL" id="OMO73598.1"/>
    </source>
</evidence>
<evidence type="ECO:0000313" key="2">
    <source>
        <dbReference type="Proteomes" id="UP000187203"/>
    </source>
</evidence>
<dbReference type="AlphaFoldDB" id="A0A1R3HTG1"/>